<protein>
    <recommendedName>
        <fullName evidence="6">Cupredoxin</fullName>
    </recommendedName>
</protein>
<evidence type="ECO:0008006" key="6">
    <source>
        <dbReference type="Google" id="ProtNLM"/>
    </source>
</evidence>
<evidence type="ECO:0000313" key="5">
    <source>
        <dbReference type="Proteomes" id="UP000800200"/>
    </source>
</evidence>
<dbReference type="SUPFAM" id="SSF49503">
    <property type="entry name" value="Cupredoxins"/>
    <property type="match status" value="1"/>
</dbReference>
<keyword evidence="2" id="KW-1133">Transmembrane helix</keyword>
<reference evidence="4" key="1">
    <citation type="journal article" date="2020" name="Stud. Mycol.">
        <title>101 Dothideomycetes genomes: a test case for predicting lifestyles and emergence of pathogens.</title>
        <authorList>
            <person name="Haridas S."/>
            <person name="Albert R."/>
            <person name="Binder M."/>
            <person name="Bloem J."/>
            <person name="Labutti K."/>
            <person name="Salamov A."/>
            <person name="Andreopoulos B."/>
            <person name="Baker S."/>
            <person name="Barry K."/>
            <person name="Bills G."/>
            <person name="Bluhm B."/>
            <person name="Cannon C."/>
            <person name="Castanera R."/>
            <person name="Culley D."/>
            <person name="Daum C."/>
            <person name="Ezra D."/>
            <person name="Gonzalez J."/>
            <person name="Henrissat B."/>
            <person name="Kuo A."/>
            <person name="Liang C."/>
            <person name="Lipzen A."/>
            <person name="Lutzoni F."/>
            <person name="Magnuson J."/>
            <person name="Mondo S."/>
            <person name="Nolan M."/>
            <person name="Ohm R."/>
            <person name="Pangilinan J."/>
            <person name="Park H.-J."/>
            <person name="Ramirez L."/>
            <person name="Alfaro M."/>
            <person name="Sun H."/>
            <person name="Tritt A."/>
            <person name="Yoshinaga Y."/>
            <person name="Zwiers L.-H."/>
            <person name="Turgeon B."/>
            <person name="Goodwin S."/>
            <person name="Spatafora J."/>
            <person name="Crous P."/>
            <person name="Grigoriev I."/>
        </authorList>
    </citation>
    <scope>NUCLEOTIDE SEQUENCE</scope>
    <source>
        <strain evidence="4">CBS 207.26</strain>
    </source>
</reference>
<dbReference type="EMBL" id="ML994627">
    <property type="protein sequence ID" value="KAF2187405.1"/>
    <property type="molecule type" value="Genomic_DNA"/>
</dbReference>
<dbReference type="PANTHER" id="PTHR34883:SF8">
    <property type="entry name" value="EXTRACELLULAR SERINE-RICH PROTEIN (AFU_ORTHOLOGUE AFUA_6G00670)"/>
    <property type="match status" value="1"/>
</dbReference>
<dbReference type="Proteomes" id="UP000800200">
    <property type="component" value="Unassembled WGS sequence"/>
</dbReference>
<dbReference type="Gene3D" id="2.60.40.420">
    <property type="entry name" value="Cupredoxins - blue copper proteins"/>
    <property type="match status" value="1"/>
</dbReference>
<keyword evidence="2" id="KW-0472">Membrane</keyword>
<feature type="signal peptide" evidence="3">
    <location>
        <begin position="1"/>
        <end position="23"/>
    </location>
</feature>
<gene>
    <name evidence="4" type="ORF">K469DRAFT_569532</name>
</gene>
<feature type="region of interest" description="Disordered" evidence="1">
    <location>
        <begin position="312"/>
        <end position="343"/>
    </location>
</feature>
<sequence length="343" mass="36542">MHALSRGSAILAFIAYLIAPIVAQGSATRTATASGSTPTHTIKVGSGDHKFRPEVTQAEVGDIIEFNFFPPNHSVVRAEYTYPCIPYDVTGKGKVGFYSGFYPVDAILSEPPKWKVKINDTNPIFFYCSAKGSCIDWGMVGVINPNASTSLETHRQFAQNSSYMLQPGESFPSEGSPVGPSGLPTISSSAPSSTSTSPYASTSAAASASSHRPALAAGAIAGIAVAGVTILALAAALFFFIGRSTTLKQQVDRTSAAIPPQSPNIMYQHDSFLAPKSDAPTNEGSRNSAAVPYDSTIYDNYGCTVPIEDPKMEYAPMNQKEHRYSTNRSPTSDRGYNRNGKMK</sequence>
<feature type="region of interest" description="Disordered" evidence="1">
    <location>
        <begin position="169"/>
        <end position="200"/>
    </location>
</feature>
<feature type="compositionally biased region" description="Low complexity" evidence="1">
    <location>
        <begin position="184"/>
        <end position="200"/>
    </location>
</feature>
<dbReference type="InterPro" id="IPR008972">
    <property type="entry name" value="Cupredoxin"/>
</dbReference>
<evidence type="ECO:0000256" key="2">
    <source>
        <dbReference type="SAM" id="Phobius"/>
    </source>
</evidence>
<dbReference type="PANTHER" id="PTHR34883">
    <property type="entry name" value="SERINE-RICH PROTEIN, PUTATIVE-RELATED-RELATED"/>
    <property type="match status" value="1"/>
</dbReference>
<keyword evidence="3" id="KW-0732">Signal</keyword>
<dbReference type="InterPro" id="IPR052953">
    <property type="entry name" value="Ser-rich/MCO-related"/>
</dbReference>
<feature type="transmembrane region" description="Helical" evidence="2">
    <location>
        <begin position="215"/>
        <end position="241"/>
    </location>
</feature>
<proteinExistence type="predicted"/>
<accession>A0A6A6E8P9</accession>
<keyword evidence="5" id="KW-1185">Reference proteome</keyword>
<feature type="chain" id="PRO_5025592969" description="Cupredoxin" evidence="3">
    <location>
        <begin position="24"/>
        <end position="343"/>
    </location>
</feature>
<organism evidence="4 5">
    <name type="scientific">Zopfia rhizophila CBS 207.26</name>
    <dbReference type="NCBI Taxonomy" id="1314779"/>
    <lineage>
        <taxon>Eukaryota</taxon>
        <taxon>Fungi</taxon>
        <taxon>Dikarya</taxon>
        <taxon>Ascomycota</taxon>
        <taxon>Pezizomycotina</taxon>
        <taxon>Dothideomycetes</taxon>
        <taxon>Dothideomycetes incertae sedis</taxon>
        <taxon>Zopfiaceae</taxon>
        <taxon>Zopfia</taxon>
    </lineage>
</organism>
<name>A0A6A6E8P9_9PEZI</name>
<evidence type="ECO:0000256" key="1">
    <source>
        <dbReference type="SAM" id="MobiDB-lite"/>
    </source>
</evidence>
<evidence type="ECO:0000313" key="4">
    <source>
        <dbReference type="EMBL" id="KAF2187405.1"/>
    </source>
</evidence>
<dbReference type="CDD" id="cd00920">
    <property type="entry name" value="Cupredoxin"/>
    <property type="match status" value="1"/>
</dbReference>
<dbReference type="OrthoDB" id="2331100at2759"/>
<dbReference type="AlphaFoldDB" id="A0A6A6E8P9"/>
<keyword evidence="2" id="KW-0812">Transmembrane</keyword>
<evidence type="ECO:0000256" key="3">
    <source>
        <dbReference type="SAM" id="SignalP"/>
    </source>
</evidence>